<dbReference type="InterPro" id="IPR039424">
    <property type="entry name" value="SBP_5"/>
</dbReference>
<evidence type="ECO:0000256" key="4">
    <source>
        <dbReference type="ARBA" id="ARBA00022729"/>
    </source>
</evidence>
<dbReference type="Gene3D" id="3.10.105.10">
    <property type="entry name" value="Dipeptide-binding Protein, Domain 3"/>
    <property type="match status" value="1"/>
</dbReference>
<dbReference type="AlphaFoldDB" id="A0A2A6REF1"/>
<dbReference type="Proteomes" id="UP000220527">
    <property type="component" value="Unassembled WGS sequence"/>
</dbReference>
<dbReference type="CDD" id="cd08504">
    <property type="entry name" value="PBP2_OppA"/>
    <property type="match status" value="1"/>
</dbReference>
<dbReference type="EMBL" id="NQWI01000135">
    <property type="protein sequence ID" value="PDW01494.1"/>
    <property type="molecule type" value="Genomic_DNA"/>
</dbReference>
<dbReference type="InterPro" id="IPR000914">
    <property type="entry name" value="SBP_5_dom"/>
</dbReference>
<dbReference type="GO" id="GO:0030313">
    <property type="term" value="C:cell envelope"/>
    <property type="evidence" value="ECO:0007669"/>
    <property type="project" value="UniProtKB-SubCell"/>
</dbReference>
<dbReference type="PANTHER" id="PTHR30290">
    <property type="entry name" value="PERIPLASMIC BINDING COMPONENT OF ABC TRANSPORTER"/>
    <property type="match status" value="1"/>
</dbReference>
<comment type="subcellular location">
    <subcellularLocation>
        <location evidence="1">Cell envelope</location>
    </subcellularLocation>
</comment>
<sequence>MRACSLSVLFMFLFVLVGCGPQAPATPPEGPAGTLRWSLAGVNQISRLDPARLGSNQENIPIYLIFAGLVRLNENLEVVGEGAERWTVSDDGTIYTFTLRPNLRYGDGSEVTAQHFADTLARTVAPETGSEFALRFLANVVGAREVAAGEATSIAGVEVLDEQTLRITLESPRGYFLSQLSYAFTFLVPPGQIEAAGDAWVGQAFGSGPFRVKQYDPGERLLLEGNPYYWAGPPGVAELELRLYPSTDAAFTAYKDGEVDVMGSVQAAAPIERLDEVTVGAGFLTLSAPTVRYLGFNNVMPPFSNTFVRQAFAQAVDKRAIAEQVFAGRVAPAERILPTGFPGSQIPIEPLRFDPVGARAALGLAGFVSGSELPPVALTYDRSDPVLSQVAELLQRGWRETLGIEVRLDGVPTSELINRLDNMLVDPTNPEMALQIYLSVWTADYPDPQNFISLQLHSQSPFNNGRWANERFDELVEQADALSGDNPAQRERLELYREAEQIALNEVGWLPLYSPQATLAVRPTVHGLVATASPQGIIATDWTRVRVEESR</sequence>
<protein>
    <recommendedName>
        <fullName evidence="6">Solute-binding protein family 5 domain-containing protein</fullName>
    </recommendedName>
</protein>
<organism evidence="7 8">
    <name type="scientific">Candidatus Viridilinea mediisalina</name>
    <dbReference type="NCBI Taxonomy" id="2024553"/>
    <lineage>
        <taxon>Bacteria</taxon>
        <taxon>Bacillati</taxon>
        <taxon>Chloroflexota</taxon>
        <taxon>Chloroflexia</taxon>
        <taxon>Chloroflexales</taxon>
        <taxon>Chloroflexineae</taxon>
        <taxon>Oscillochloridaceae</taxon>
        <taxon>Candidatus Viridilinea</taxon>
    </lineage>
</organism>
<dbReference type="RefSeq" id="WP_097645645.1">
    <property type="nucleotide sequence ID" value="NZ_NQWI01000135.1"/>
</dbReference>
<evidence type="ECO:0000313" key="8">
    <source>
        <dbReference type="Proteomes" id="UP000220527"/>
    </source>
</evidence>
<dbReference type="Gene3D" id="3.40.190.10">
    <property type="entry name" value="Periplasmic binding protein-like II"/>
    <property type="match status" value="1"/>
</dbReference>
<evidence type="ECO:0000259" key="6">
    <source>
        <dbReference type="Pfam" id="PF00496"/>
    </source>
</evidence>
<dbReference type="PIRSF" id="PIRSF002741">
    <property type="entry name" value="MppA"/>
    <property type="match status" value="1"/>
</dbReference>
<feature type="signal peptide" evidence="5">
    <location>
        <begin position="1"/>
        <end position="25"/>
    </location>
</feature>
<reference evidence="8" key="1">
    <citation type="submission" date="2017-08" db="EMBL/GenBank/DDBJ databases">
        <authorList>
            <person name="Grouzdev D.S."/>
            <person name="Gaisin V.A."/>
            <person name="Rysina M.S."/>
            <person name="Gorlenko V.M."/>
        </authorList>
    </citation>
    <scope>NUCLEOTIDE SEQUENCE [LARGE SCALE GENOMIC DNA]</scope>
    <source>
        <strain evidence="8">Kir15-3F</strain>
    </source>
</reference>
<keyword evidence="4 5" id="KW-0732">Signal</keyword>
<comment type="caution">
    <text evidence="7">The sequence shown here is derived from an EMBL/GenBank/DDBJ whole genome shotgun (WGS) entry which is preliminary data.</text>
</comment>
<dbReference type="GO" id="GO:0043190">
    <property type="term" value="C:ATP-binding cassette (ABC) transporter complex"/>
    <property type="evidence" value="ECO:0007669"/>
    <property type="project" value="InterPro"/>
</dbReference>
<dbReference type="InterPro" id="IPR030678">
    <property type="entry name" value="Peptide/Ni-bd"/>
</dbReference>
<keyword evidence="3" id="KW-0813">Transport</keyword>
<evidence type="ECO:0000256" key="3">
    <source>
        <dbReference type="ARBA" id="ARBA00022448"/>
    </source>
</evidence>
<evidence type="ECO:0000313" key="7">
    <source>
        <dbReference type="EMBL" id="PDW01494.1"/>
    </source>
</evidence>
<dbReference type="GO" id="GO:0015833">
    <property type="term" value="P:peptide transport"/>
    <property type="evidence" value="ECO:0007669"/>
    <property type="project" value="TreeGrafter"/>
</dbReference>
<proteinExistence type="inferred from homology"/>
<feature type="domain" description="Solute-binding protein family 5" evidence="6">
    <location>
        <begin position="78"/>
        <end position="459"/>
    </location>
</feature>
<dbReference type="PANTHER" id="PTHR30290:SF10">
    <property type="entry name" value="PERIPLASMIC OLIGOPEPTIDE-BINDING PROTEIN-RELATED"/>
    <property type="match status" value="1"/>
</dbReference>
<dbReference type="PROSITE" id="PS51257">
    <property type="entry name" value="PROKAR_LIPOPROTEIN"/>
    <property type="match status" value="1"/>
</dbReference>
<evidence type="ECO:0000256" key="1">
    <source>
        <dbReference type="ARBA" id="ARBA00004196"/>
    </source>
</evidence>
<feature type="chain" id="PRO_5012631115" description="Solute-binding protein family 5 domain-containing protein" evidence="5">
    <location>
        <begin position="26"/>
        <end position="551"/>
    </location>
</feature>
<dbReference type="Pfam" id="PF00496">
    <property type="entry name" value="SBP_bac_5"/>
    <property type="match status" value="1"/>
</dbReference>
<accession>A0A2A6REF1</accession>
<dbReference type="GO" id="GO:1904680">
    <property type="term" value="F:peptide transmembrane transporter activity"/>
    <property type="evidence" value="ECO:0007669"/>
    <property type="project" value="TreeGrafter"/>
</dbReference>
<gene>
    <name evidence="7" type="ORF">CJ255_18865</name>
</gene>
<dbReference type="SUPFAM" id="SSF53850">
    <property type="entry name" value="Periplasmic binding protein-like II"/>
    <property type="match status" value="1"/>
</dbReference>
<name>A0A2A6REF1_9CHLR</name>
<comment type="similarity">
    <text evidence="2">Belongs to the bacterial solute-binding protein 5 family.</text>
</comment>
<dbReference type="Gene3D" id="3.90.76.10">
    <property type="entry name" value="Dipeptide-binding Protein, Domain 1"/>
    <property type="match status" value="1"/>
</dbReference>
<keyword evidence="8" id="KW-1185">Reference proteome</keyword>
<evidence type="ECO:0000256" key="2">
    <source>
        <dbReference type="ARBA" id="ARBA00005695"/>
    </source>
</evidence>
<evidence type="ECO:0000256" key="5">
    <source>
        <dbReference type="SAM" id="SignalP"/>
    </source>
</evidence>
<dbReference type="GO" id="GO:0042597">
    <property type="term" value="C:periplasmic space"/>
    <property type="evidence" value="ECO:0007669"/>
    <property type="project" value="UniProtKB-ARBA"/>
</dbReference>
<dbReference type="OrthoDB" id="9783874at2"/>